<dbReference type="AlphaFoldDB" id="A0ABD1ZLG9"/>
<accession>A0ABD1ZLG9</accession>
<dbReference type="Proteomes" id="UP001605036">
    <property type="component" value="Unassembled WGS sequence"/>
</dbReference>
<dbReference type="EMBL" id="JBHFFA010000001">
    <property type="protein sequence ID" value="KAL2651800.1"/>
    <property type="molecule type" value="Genomic_DNA"/>
</dbReference>
<gene>
    <name evidence="2" type="ORF">R1flu_019928</name>
</gene>
<dbReference type="Pfam" id="PF25431">
    <property type="entry name" value="zf-C17orf113"/>
    <property type="match status" value="1"/>
</dbReference>
<organism evidence="2 3">
    <name type="scientific">Riccia fluitans</name>
    <dbReference type="NCBI Taxonomy" id="41844"/>
    <lineage>
        <taxon>Eukaryota</taxon>
        <taxon>Viridiplantae</taxon>
        <taxon>Streptophyta</taxon>
        <taxon>Embryophyta</taxon>
        <taxon>Marchantiophyta</taxon>
        <taxon>Marchantiopsida</taxon>
        <taxon>Marchantiidae</taxon>
        <taxon>Marchantiales</taxon>
        <taxon>Ricciaceae</taxon>
        <taxon>Riccia</taxon>
    </lineage>
</organism>
<dbReference type="PANTHER" id="PTHR46880:SF5">
    <property type="entry name" value="DUF4371 DOMAIN-CONTAINING PROTEIN"/>
    <property type="match status" value="1"/>
</dbReference>
<proteinExistence type="predicted"/>
<dbReference type="PANTHER" id="PTHR46880">
    <property type="entry name" value="RAS-ASSOCIATING DOMAIN-CONTAINING PROTEIN"/>
    <property type="match status" value="1"/>
</dbReference>
<evidence type="ECO:0000313" key="2">
    <source>
        <dbReference type="EMBL" id="KAL2651800.1"/>
    </source>
</evidence>
<protein>
    <recommendedName>
        <fullName evidence="1">C17orf113 probable zinc finger domain-containing protein</fullName>
    </recommendedName>
</protein>
<evidence type="ECO:0000259" key="1">
    <source>
        <dbReference type="Pfam" id="PF25431"/>
    </source>
</evidence>
<dbReference type="InterPro" id="IPR057456">
    <property type="entry name" value="Znf_C17orf113"/>
</dbReference>
<sequence length="319" mass="36542">MLNSAAKEWCSLKLRSALEVRNSNVMEEEISSGKRFSTVGSSSRQKRSKGQRILDECGVGSLVGILSQSLISIEEDDSNIAIQRRLGEWKDYWYDEYDWLSFDRDQAQAFCKVCQACGSKGVFAVQGSINIQKSSWDDHEHSAEHKKRKLGFLVLHAQMDKAMATTRVRAEGSVMKLFYIAYWFGKENITFAKFPRICALLKCVGTDIPEKLYQCDKACASMIEHISKVISKRTLERIKKSPFYGIMVDESIDIEITFNLVIFVNFIENGQVQVCFLALVQCVEQNAEGYFKKSCKHRQTLKNLQIEFIDSKKMLKRFI</sequence>
<feature type="domain" description="C17orf113 probable zinc finger" evidence="1">
    <location>
        <begin position="97"/>
        <end position="147"/>
    </location>
</feature>
<comment type="caution">
    <text evidence="2">The sequence shown here is derived from an EMBL/GenBank/DDBJ whole genome shotgun (WGS) entry which is preliminary data.</text>
</comment>
<name>A0ABD1ZLG9_9MARC</name>
<reference evidence="2 3" key="1">
    <citation type="submission" date="2024-09" db="EMBL/GenBank/DDBJ databases">
        <title>Chromosome-scale assembly of Riccia fluitans.</title>
        <authorList>
            <person name="Paukszto L."/>
            <person name="Sawicki J."/>
            <person name="Karawczyk K."/>
            <person name="Piernik-Szablinska J."/>
            <person name="Szczecinska M."/>
            <person name="Mazdziarz M."/>
        </authorList>
    </citation>
    <scope>NUCLEOTIDE SEQUENCE [LARGE SCALE GENOMIC DNA]</scope>
    <source>
        <strain evidence="2">Rf_01</strain>
        <tissue evidence="2">Aerial parts of the thallus</tissue>
    </source>
</reference>
<evidence type="ECO:0000313" key="3">
    <source>
        <dbReference type="Proteomes" id="UP001605036"/>
    </source>
</evidence>
<keyword evidence="3" id="KW-1185">Reference proteome</keyword>